<evidence type="ECO:0000256" key="3">
    <source>
        <dbReference type="ARBA" id="ARBA00023163"/>
    </source>
</evidence>
<keyword evidence="6" id="KW-1185">Reference proteome</keyword>
<keyword evidence="1" id="KW-0805">Transcription regulation</keyword>
<protein>
    <submittedName>
        <fullName evidence="5">Helix-turn-helix transcriptional regulator</fullName>
    </submittedName>
</protein>
<dbReference type="RefSeq" id="WP_138288168.1">
    <property type="nucleotide sequence ID" value="NZ_CP058350.1"/>
</dbReference>
<feature type="domain" description="HTH hxlR-type" evidence="4">
    <location>
        <begin position="13"/>
        <end position="112"/>
    </location>
</feature>
<dbReference type="SUPFAM" id="SSF46785">
    <property type="entry name" value="Winged helix' DNA-binding domain"/>
    <property type="match status" value="1"/>
</dbReference>
<dbReference type="Proteomes" id="UP000308530">
    <property type="component" value="Chromosome"/>
</dbReference>
<dbReference type="PROSITE" id="PS51118">
    <property type="entry name" value="HTH_HXLR"/>
    <property type="match status" value="1"/>
</dbReference>
<evidence type="ECO:0000313" key="5">
    <source>
        <dbReference type="EMBL" id="QLF69908.1"/>
    </source>
</evidence>
<organism evidence="5 6">
    <name type="scientific">Peteryoungia desertarenae</name>
    <dbReference type="NCBI Taxonomy" id="1813451"/>
    <lineage>
        <taxon>Bacteria</taxon>
        <taxon>Pseudomonadati</taxon>
        <taxon>Pseudomonadota</taxon>
        <taxon>Alphaproteobacteria</taxon>
        <taxon>Hyphomicrobiales</taxon>
        <taxon>Rhizobiaceae</taxon>
        <taxon>Peteryoungia</taxon>
    </lineage>
</organism>
<dbReference type="InterPro" id="IPR036390">
    <property type="entry name" value="WH_DNA-bd_sf"/>
</dbReference>
<reference evidence="5 6" key="1">
    <citation type="submission" date="2020-06" db="EMBL/GenBank/DDBJ databases">
        <title>Genome sequence of Rhizobium sp strain ADMK78.</title>
        <authorList>
            <person name="Rahi P."/>
        </authorList>
    </citation>
    <scope>NUCLEOTIDE SEQUENCE [LARGE SCALE GENOMIC DNA]</scope>
    <source>
        <strain evidence="5 6">ADMK78</strain>
    </source>
</reference>
<proteinExistence type="predicted"/>
<keyword evidence="3" id="KW-0804">Transcription</keyword>
<accession>A0ABX6QMQ3</accession>
<dbReference type="PANTHER" id="PTHR33204">
    <property type="entry name" value="TRANSCRIPTIONAL REGULATOR, MARR FAMILY"/>
    <property type="match status" value="1"/>
</dbReference>
<keyword evidence="2" id="KW-0238">DNA-binding</keyword>
<sequence>MSREHIASLASACPIEATLQLLDGRWKGLILHNLMKEGTLRFNELVRRLPTVTHRQLSKQLKELEEAGLVARTVYPVVPPRVEYSLTPLGESMEPVIAAIGRWGQEHLDCGDIDPVAPADLSLGTSARQRTAA</sequence>
<gene>
    <name evidence="5" type="ORF">FE840_010380</name>
</gene>
<evidence type="ECO:0000256" key="1">
    <source>
        <dbReference type="ARBA" id="ARBA00023015"/>
    </source>
</evidence>
<dbReference type="Pfam" id="PF01638">
    <property type="entry name" value="HxlR"/>
    <property type="match status" value="1"/>
</dbReference>
<evidence type="ECO:0000313" key="6">
    <source>
        <dbReference type="Proteomes" id="UP000308530"/>
    </source>
</evidence>
<dbReference type="EMBL" id="CP058350">
    <property type="protein sequence ID" value="QLF69908.1"/>
    <property type="molecule type" value="Genomic_DNA"/>
</dbReference>
<dbReference type="InterPro" id="IPR036388">
    <property type="entry name" value="WH-like_DNA-bd_sf"/>
</dbReference>
<dbReference type="Gene3D" id="1.10.10.10">
    <property type="entry name" value="Winged helix-like DNA-binding domain superfamily/Winged helix DNA-binding domain"/>
    <property type="match status" value="1"/>
</dbReference>
<dbReference type="PANTHER" id="PTHR33204:SF29">
    <property type="entry name" value="TRANSCRIPTIONAL REGULATOR"/>
    <property type="match status" value="1"/>
</dbReference>
<evidence type="ECO:0000256" key="2">
    <source>
        <dbReference type="ARBA" id="ARBA00023125"/>
    </source>
</evidence>
<dbReference type="InterPro" id="IPR002577">
    <property type="entry name" value="HTH_HxlR"/>
</dbReference>
<evidence type="ECO:0000259" key="4">
    <source>
        <dbReference type="PROSITE" id="PS51118"/>
    </source>
</evidence>
<name>A0ABX6QMQ3_9HYPH</name>